<dbReference type="CDD" id="cd16914">
    <property type="entry name" value="EcfT"/>
    <property type="match status" value="1"/>
</dbReference>
<feature type="transmembrane region" description="Helical" evidence="6">
    <location>
        <begin position="50"/>
        <end position="67"/>
    </location>
</feature>
<organism evidence="8 9">
    <name type="scientific">Malaciobacter molluscorum LMG 25693</name>
    <dbReference type="NCBI Taxonomy" id="870501"/>
    <lineage>
        <taxon>Bacteria</taxon>
        <taxon>Pseudomonadati</taxon>
        <taxon>Campylobacterota</taxon>
        <taxon>Epsilonproteobacteria</taxon>
        <taxon>Campylobacterales</taxon>
        <taxon>Arcobacteraceae</taxon>
        <taxon>Malaciobacter</taxon>
    </lineage>
</organism>
<evidence type="ECO:0000256" key="1">
    <source>
        <dbReference type="ARBA" id="ARBA00004141"/>
    </source>
</evidence>
<keyword evidence="4 6" id="KW-1133">Transmembrane helix</keyword>
<dbReference type="Proteomes" id="UP000221222">
    <property type="component" value="Unassembled WGS sequence"/>
</dbReference>
<dbReference type="EMBL" id="NXFY01000006">
    <property type="protein sequence ID" value="PHO18441.1"/>
    <property type="molecule type" value="Genomic_DNA"/>
</dbReference>
<dbReference type="InterPro" id="IPR003339">
    <property type="entry name" value="ABC/ECF_trnsptr_transmembrane"/>
</dbReference>
<evidence type="ECO:0000256" key="4">
    <source>
        <dbReference type="ARBA" id="ARBA00022989"/>
    </source>
</evidence>
<dbReference type="KEGG" id="amol:AMOL_2233"/>
<dbReference type="Pfam" id="PF02361">
    <property type="entry name" value="CbiQ"/>
    <property type="match status" value="1"/>
</dbReference>
<feature type="transmembrane region" description="Helical" evidence="6">
    <location>
        <begin position="73"/>
        <end position="92"/>
    </location>
</feature>
<dbReference type="InterPro" id="IPR051611">
    <property type="entry name" value="ECF_transporter_component"/>
</dbReference>
<accession>A0A2G1DIZ9</accession>
<dbReference type="PANTHER" id="PTHR34857:SF2">
    <property type="entry name" value="SLL0384 PROTEIN"/>
    <property type="match status" value="1"/>
</dbReference>
<protein>
    <submittedName>
        <fullName evidence="8">Cobalt ABC transporter permease</fullName>
    </submittedName>
    <submittedName>
        <fullName evidence="7">Cobalt/nickel ECF transporter CbiMNQO, T component CbiQ</fullName>
    </submittedName>
</protein>
<evidence type="ECO:0000313" key="8">
    <source>
        <dbReference type="EMBL" id="PHO18441.1"/>
    </source>
</evidence>
<reference evidence="8 9" key="1">
    <citation type="submission" date="2017-09" db="EMBL/GenBank/DDBJ databases">
        <title>Arcobacter canalis sp. nov., a new species isolated from a water canal contaminated with urban sewage.</title>
        <authorList>
            <person name="Perez-Cataluna A."/>
            <person name="Salas-Masso N."/>
            <person name="Figueras M.J."/>
        </authorList>
    </citation>
    <scope>NUCLEOTIDE SEQUENCE [LARGE SCALE GENOMIC DNA]</scope>
    <source>
        <strain evidence="8 9">F98-3</strain>
    </source>
</reference>
<evidence type="ECO:0000313" key="10">
    <source>
        <dbReference type="Proteomes" id="UP000262712"/>
    </source>
</evidence>
<dbReference type="EMBL" id="CP032098">
    <property type="protein sequence ID" value="AXX93186.1"/>
    <property type="molecule type" value="Genomic_DNA"/>
</dbReference>
<gene>
    <name evidence="7" type="primary">cbiQ</name>
    <name evidence="7" type="ORF">AMOL_2233</name>
    <name evidence="8" type="ORF">CPU12_05465</name>
</gene>
<reference evidence="7 10" key="2">
    <citation type="submission" date="2018-08" db="EMBL/GenBank/DDBJ databases">
        <title>Complete genome of the Arcobacter molluscorum type strain LMG 25693.</title>
        <authorList>
            <person name="Miller W.G."/>
            <person name="Yee E."/>
            <person name="Bono J.L."/>
        </authorList>
    </citation>
    <scope>NUCLEOTIDE SEQUENCE [LARGE SCALE GENOMIC DNA]</scope>
    <source>
        <strain evidence="7 10">CECT 7696</strain>
    </source>
</reference>
<name>A0A2G1DIZ9_9BACT</name>
<keyword evidence="5 6" id="KW-0472">Membrane</keyword>
<feature type="transmembrane region" description="Helical" evidence="6">
    <location>
        <begin position="148"/>
        <end position="166"/>
    </location>
</feature>
<evidence type="ECO:0000256" key="5">
    <source>
        <dbReference type="ARBA" id="ARBA00023136"/>
    </source>
</evidence>
<dbReference type="Proteomes" id="UP000262712">
    <property type="component" value="Chromosome"/>
</dbReference>
<proteinExistence type="predicted"/>
<evidence type="ECO:0000256" key="6">
    <source>
        <dbReference type="SAM" id="Phobius"/>
    </source>
</evidence>
<dbReference type="AlphaFoldDB" id="A0A2G1DIZ9"/>
<feature type="transmembrane region" description="Helical" evidence="6">
    <location>
        <begin position="198"/>
        <end position="213"/>
    </location>
</feature>
<evidence type="ECO:0000313" key="9">
    <source>
        <dbReference type="Proteomes" id="UP000221222"/>
    </source>
</evidence>
<keyword evidence="9" id="KW-1185">Reference proteome</keyword>
<dbReference type="RefSeq" id="WP_099342078.1">
    <property type="nucleotide sequence ID" value="NZ_CP032098.1"/>
</dbReference>
<keyword evidence="2" id="KW-1003">Cell membrane</keyword>
<feature type="transmembrane region" description="Helical" evidence="6">
    <location>
        <begin position="6"/>
        <end position="38"/>
    </location>
</feature>
<comment type="subcellular location">
    <subcellularLocation>
        <location evidence="1">Membrane</location>
        <topology evidence="1">Multi-pass membrane protein</topology>
    </subcellularLocation>
</comment>
<dbReference type="PANTHER" id="PTHR34857">
    <property type="entry name" value="SLL0384 PROTEIN"/>
    <property type="match status" value="1"/>
</dbReference>
<evidence type="ECO:0000256" key="2">
    <source>
        <dbReference type="ARBA" id="ARBA00022475"/>
    </source>
</evidence>
<sequence length="214" mass="25086">MIFSPAISLVCAFLFSSVVSFTSYEIYYLFPIALILFYNKSHILKIFKTLVFLNSFILALSIVLYLENQPYEALNIFIRTNMIILFNISIFYNSKGYDIVRGFNLLKFPDSFISTTYFTLKMIDNLTNDFKNIKSTLRARGFKAKTNLFTYYTFGNILGMLFIKSIRKSYKLKESFVARGFNKKIYLNDEFMITNKDKILIFLIFLIIVIKVIL</sequence>
<evidence type="ECO:0000313" key="7">
    <source>
        <dbReference type="EMBL" id="AXX93186.1"/>
    </source>
</evidence>
<keyword evidence="3 6" id="KW-0812">Transmembrane</keyword>
<dbReference type="GO" id="GO:0005886">
    <property type="term" value="C:plasma membrane"/>
    <property type="evidence" value="ECO:0007669"/>
    <property type="project" value="UniProtKB-ARBA"/>
</dbReference>
<evidence type="ECO:0000256" key="3">
    <source>
        <dbReference type="ARBA" id="ARBA00022692"/>
    </source>
</evidence>